<dbReference type="OrthoDB" id="1934748at2759"/>
<dbReference type="PANTHER" id="PTHR47076:SF1">
    <property type="entry name" value="NHL DOMAIN PROTEIN"/>
    <property type="match status" value="1"/>
</dbReference>
<keyword evidence="2" id="KW-1185">Reference proteome</keyword>
<protein>
    <submittedName>
        <fullName evidence="3">Uncharacterized protein LOC110411342</fullName>
    </submittedName>
</protein>
<dbReference type="GeneID" id="110411342"/>
<organism evidence="2 3">
    <name type="scientific">Herrania umbratica</name>
    <dbReference type="NCBI Taxonomy" id="108875"/>
    <lineage>
        <taxon>Eukaryota</taxon>
        <taxon>Viridiplantae</taxon>
        <taxon>Streptophyta</taxon>
        <taxon>Embryophyta</taxon>
        <taxon>Tracheophyta</taxon>
        <taxon>Spermatophyta</taxon>
        <taxon>Magnoliopsida</taxon>
        <taxon>eudicotyledons</taxon>
        <taxon>Gunneridae</taxon>
        <taxon>Pentapetalae</taxon>
        <taxon>rosids</taxon>
        <taxon>malvids</taxon>
        <taxon>Malvales</taxon>
        <taxon>Malvaceae</taxon>
        <taxon>Byttnerioideae</taxon>
        <taxon>Herrania</taxon>
    </lineage>
</organism>
<dbReference type="RefSeq" id="XP_021277137.1">
    <property type="nucleotide sequence ID" value="XM_021421462.1"/>
</dbReference>
<dbReference type="PANTHER" id="PTHR47076">
    <property type="entry name" value="NHL DOMAIN PROTEIN"/>
    <property type="match status" value="1"/>
</dbReference>
<dbReference type="AlphaFoldDB" id="A0A6J0ZQR3"/>
<feature type="region of interest" description="Disordered" evidence="1">
    <location>
        <begin position="1"/>
        <end position="28"/>
    </location>
</feature>
<gene>
    <name evidence="3" type="primary">LOC110411342</name>
</gene>
<name>A0A6J0ZQR3_9ROSI</name>
<evidence type="ECO:0000313" key="3">
    <source>
        <dbReference type="RefSeq" id="XP_021277137.1"/>
    </source>
</evidence>
<accession>A0A6J0ZQR3</accession>
<sequence length="161" mass="18487">MATPQGKPAHVNETWPLRDDDNDEDGGRDFEETISSSGCGCIQGLCWWRRNGNGEGHGYLLHQQEEVRDGWLKRKAMKVREISEVLAGPRWKNFIRRFSMHGINKKRRPSMLFQYDPQSYELNFDEGIHREVDAGFPDFSARFAAPAGIQKGEMGRDKPSF</sequence>
<reference evidence="3" key="1">
    <citation type="submission" date="2025-08" db="UniProtKB">
        <authorList>
            <consortium name="RefSeq"/>
        </authorList>
    </citation>
    <scope>IDENTIFICATION</scope>
    <source>
        <tissue evidence="3">Leaf</tissue>
    </source>
</reference>
<dbReference type="Proteomes" id="UP000504621">
    <property type="component" value="Unplaced"/>
</dbReference>
<evidence type="ECO:0000256" key="1">
    <source>
        <dbReference type="SAM" id="MobiDB-lite"/>
    </source>
</evidence>
<evidence type="ECO:0000313" key="2">
    <source>
        <dbReference type="Proteomes" id="UP000504621"/>
    </source>
</evidence>
<proteinExistence type="predicted"/>